<name>D0L3I9_GORB4</name>
<evidence type="ECO:0000256" key="1">
    <source>
        <dbReference type="ARBA" id="ARBA00023015"/>
    </source>
</evidence>
<feature type="domain" description="HTH deoR-type" evidence="4">
    <location>
        <begin position="2"/>
        <end position="61"/>
    </location>
</feature>
<dbReference type="KEGG" id="gbr:Gbro_0875"/>
<dbReference type="GO" id="GO:0003700">
    <property type="term" value="F:DNA-binding transcription factor activity"/>
    <property type="evidence" value="ECO:0007669"/>
    <property type="project" value="InterPro"/>
</dbReference>
<evidence type="ECO:0000256" key="3">
    <source>
        <dbReference type="SAM" id="MobiDB-lite"/>
    </source>
</evidence>
<dbReference type="Pfam" id="PF13280">
    <property type="entry name" value="WYL"/>
    <property type="match status" value="1"/>
</dbReference>
<keyword evidence="2" id="KW-0804">Transcription</keyword>
<dbReference type="PROSITE" id="PS51000">
    <property type="entry name" value="HTH_DEOR_2"/>
    <property type="match status" value="1"/>
</dbReference>
<dbReference type="InterPro" id="IPR051534">
    <property type="entry name" value="CBASS_pafABC_assoc_protein"/>
</dbReference>
<dbReference type="Proteomes" id="UP000001219">
    <property type="component" value="Chromosome"/>
</dbReference>
<organism evidence="5 6">
    <name type="scientific">Gordonia bronchialis (strain ATCC 25592 / DSM 43247 / BCRC 13721 / JCM 3198 / KCTC 3076 / NBRC 16047 / NCTC 10667)</name>
    <name type="common">Rhodococcus bronchialis</name>
    <dbReference type="NCBI Taxonomy" id="526226"/>
    <lineage>
        <taxon>Bacteria</taxon>
        <taxon>Bacillati</taxon>
        <taxon>Actinomycetota</taxon>
        <taxon>Actinomycetes</taxon>
        <taxon>Mycobacteriales</taxon>
        <taxon>Gordoniaceae</taxon>
        <taxon>Gordonia</taxon>
    </lineage>
</organism>
<dbReference type="HOGENOM" id="CLU_041141_5_0_11"/>
<dbReference type="PANTHER" id="PTHR34580">
    <property type="match status" value="1"/>
</dbReference>
<dbReference type="PROSITE" id="PS52050">
    <property type="entry name" value="WYL"/>
    <property type="match status" value="1"/>
</dbReference>
<dbReference type="InterPro" id="IPR013196">
    <property type="entry name" value="HTH_11"/>
</dbReference>
<gene>
    <name evidence="5" type="ordered locus">Gbro_0875</name>
</gene>
<feature type="region of interest" description="Disordered" evidence="3">
    <location>
        <begin position="308"/>
        <end position="328"/>
    </location>
</feature>
<reference evidence="5 6" key="2">
    <citation type="journal article" date="2010" name="Stand. Genomic Sci.">
        <title>Complete genome sequence of Gordonia bronchialis type strain (3410).</title>
        <authorList>
            <person name="Ivanova N."/>
            <person name="Sikorski J."/>
            <person name="Jando M."/>
            <person name="Lapidus A."/>
            <person name="Nolan M."/>
            <person name="Lucas S."/>
            <person name="Del Rio T.G."/>
            <person name="Tice H."/>
            <person name="Copeland A."/>
            <person name="Cheng J.F."/>
            <person name="Chen F."/>
            <person name="Bruce D."/>
            <person name="Goodwin L."/>
            <person name="Pitluck S."/>
            <person name="Mavromatis K."/>
            <person name="Ovchinnikova G."/>
            <person name="Pati A."/>
            <person name="Chen A."/>
            <person name="Palaniappan K."/>
            <person name="Land M."/>
            <person name="Hauser L."/>
            <person name="Chang Y.J."/>
            <person name="Jeffries C.D."/>
            <person name="Chain P."/>
            <person name="Saunders E."/>
            <person name="Han C."/>
            <person name="Detter J.C."/>
            <person name="Brettin T."/>
            <person name="Rohde M."/>
            <person name="Goker M."/>
            <person name="Bristow J."/>
            <person name="Eisen J.A."/>
            <person name="Markowitz V."/>
            <person name="Hugenholtz P."/>
            <person name="Klenk H.P."/>
            <person name="Kyrpides N.C."/>
        </authorList>
    </citation>
    <scope>NUCLEOTIDE SEQUENCE [LARGE SCALE GENOMIC DNA]</scope>
    <source>
        <strain evidence="6">ATCC 25592 / DSM 43247 / BCRC 13721 / JCM 3198 / KCTC 3076 / NBRC 16047 / NCTC 10667</strain>
    </source>
</reference>
<evidence type="ECO:0000256" key="2">
    <source>
        <dbReference type="ARBA" id="ARBA00023163"/>
    </source>
</evidence>
<evidence type="ECO:0000313" key="6">
    <source>
        <dbReference type="Proteomes" id="UP000001219"/>
    </source>
</evidence>
<dbReference type="InterPro" id="IPR036390">
    <property type="entry name" value="WH_DNA-bd_sf"/>
</dbReference>
<dbReference type="Pfam" id="PF25583">
    <property type="entry name" value="WCX"/>
    <property type="match status" value="1"/>
</dbReference>
<feature type="compositionally biased region" description="Basic and acidic residues" evidence="3">
    <location>
        <begin position="308"/>
        <end position="321"/>
    </location>
</feature>
<evidence type="ECO:0000313" key="5">
    <source>
        <dbReference type="EMBL" id="ACY20188.1"/>
    </source>
</evidence>
<dbReference type="Gene3D" id="1.10.10.10">
    <property type="entry name" value="Winged helix-like DNA-binding domain superfamily/Winged helix DNA-binding domain"/>
    <property type="match status" value="1"/>
</dbReference>
<dbReference type="InterPro" id="IPR036388">
    <property type="entry name" value="WH-like_DNA-bd_sf"/>
</dbReference>
<dbReference type="STRING" id="526226.Gbro_0875"/>
<dbReference type="PANTHER" id="PTHR34580:SF1">
    <property type="entry name" value="PROTEIN PAFC"/>
    <property type="match status" value="1"/>
</dbReference>
<accession>D0L3I9</accession>
<dbReference type="AlphaFoldDB" id="D0L3I9"/>
<reference evidence="6" key="1">
    <citation type="submission" date="2009-10" db="EMBL/GenBank/DDBJ databases">
        <title>The complete chromosome of Gordonia bronchialis DSM 43247.</title>
        <authorList>
            <consortium name="US DOE Joint Genome Institute (JGI-PGF)"/>
            <person name="Lucas S."/>
            <person name="Copeland A."/>
            <person name="Lapidus A."/>
            <person name="Glavina del Rio T."/>
            <person name="Dalin E."/>
            <person name="Tice H."/>
            <person name="Bruce D."/>
            <person name="Goodwin L."/>
            <person name="Pitluck S."/>
            <person name="Kyrpides N."/>
            <person name="Mavromatis K."/>
            <person name="Ivanova N."/>
            <person name="Ovchinnikova G."/>
            <person name="Saunders E."/>
            <person name="Brettin T."/>
            <person name="Detter J.C."/>
            <person name="Han C."/>
            <person name="Larimer F."/>
            <person name="Land M."/>
            <person name="Hauser L."/>
            <person name="Markowitz V."/>
            <person name="Cheng J.-F."/>
            <person name="Hugenholtz P."/>
            <person name="Woyke T."/>
            <person name="Wu D."/>
            <person name="Jando M."/>
            <person name="Schneider S."/>
            <person name="Goeker M."/>
            <person name="Klenk H.-P."/>
            <person name="Eisen J.A."/>
        </authorList>
    </citation>
    <scope>NUCLEOTIDE SEQUENCE [LARGE SCALE GENOMIC DNA]</scope>
    <source>
        <strain evidence="6">ATCC 25592 / DSM 43247 / BCRC 13721 / JCM 3198 / KCTC 3076 / NBRC 16047 / NCTC 10667</strain>
    </source>
</reference>
<evidence type="ECO:0000259" key="4">
    <source>
        <dbReference type="PROSITE" id="PS51000"/>
    </source>
</evidence>
<proteinExistence type="predicted"/>
<dbReference type="eggNOG" id="COG2378">
    <property type="taxonomic scope" value="Bacteria"/>
</dbReference>
<dbReference type="SUPFAM" id="SSF46785">
    <property type="entry name" value="Winged helix' DNA-binding domain"/>
    <property type="match status" value="1"/>
</dbReference>
<dbReference type="OrthoDB" id="3171994at2"/>
<dbReference type="Pfam" id="PF08279">
    <property type="entry name" value="HTH_11"/>
    <property type="match status" value="1"/>
</dbReference>
<keyword evidence="6" id="KW-1185">Reference proteome</keyword>
<protein>
    <submittedName>
        <fullName evidence="5">Helix-turn-helix type 11 domain protein</fullName>
    </submittedName>
</protein>
<sequence length="328" mass="36203">MRAERLLAVLMLLKTHSRMTAAQLADELDVSERTVLRDIDALSLSGIPVYAERGRHGGFALLPGYRTDLSGLTLDEARTLVAGGGRLDSPAFASAMRKVAASLPDAFRTSAVRAAQRILLRPEGFVHPPREIDALGPVQQAVFDGRRIRVRYRRRGAERAAERVLDPIGLIVAGDTWYLVATADGTERMYRMSRMSDVEILDEPAARADDVDLEEIWQRHRAEFRAGFTEVPVMVRASPETASALRGIASEIASSALPDGRVELTLGFMGEGHAVNALWTFVADVEVRQPDGVRTAMVERVRAMGRVYAKDDRRDNDRPDDGSPEDDR</sequence>
<dbReference type="InterPro" id="IPR001034">
    <property type="entry name" value="DeoR_HTH"/>
</dbReference>
<dbReference type="InterPro" id="IPR026881">
    <property type="entry name" value="WYL_dom"/>
</dbReference>
<keyword evidence="1" id="KW-0805">Transcription regulation</keyword>
<dbReference type="RefSeq" id="WP_012832768.1">
    <property type="nucleotide sequence ID" value="NC_013441.1"/>
</dbReference>
<dbReference type="EMBL" id="CP001802">
    <property type="protein sequence ID" value="ACY20188.1"/>
    <property type="molecule type" value="Genomic_DNA"/>
</dbReference>
<dbReference type="InterPro" id="IPR057727">
    <property type="entry name" value="WCX_dom"/>
</dbReference>